<dbReference type="Proteomes" id="UP000540989">
    <property type="component" value="Unassembled WGS sequence"/>
</dbReference>
<reference evidence="1 2" key="1">
    <citation type="submission" date="2020-08" db="EMBL/GenBank/DDBJ databases">
        <title>Genomic Encyclopedia of Type Strains, Phase IV (KMG-V): Genome sequencing to study the core and pangenomes of soil and plant-associated prokaryotes.</title>
        <authorList>
            <person name="Whitman W."/>
        </authorList>
    </citation>
    <scope>NUCLEOTIDE SEQUENCE [LARGE SCALE GENOMIC DNA]</scope>
    <source>
        <strain evidence="1 2">M8UP14</strain>
    </source>
</reference>
<dbReference type="RefSeq" id="WP_184219573.1">
    <property type="nucleotide sequence ID" value="NZ_JACHIP010000005.1"/>
</dbReference>
<dbReference type="PROSITE" id="PS51197">
    <property type="entry name" value="HTH_RRF2_2"/>
    <property type="match status" value="1"/>
</dbReference>
<protein>
    <submittedName>
        <fullName evidence="1">DNA-binding IscR family transcriptional regulator</fullName>
    </submittedName>
</protein>
<dbReference type="PANTHER" id="PTHR33221:SF15">
    <property type="entry name" value="HTH-TYPE TRANSCRIPTIONAL REGULATOR YWGB-RELATED"/>
    <property type="match status" value="1"/>
</dbReference>
<organism evidence="1 2">
    <name type="scientific">Granulicella aggregans</name>
    <dbReference type="NCBI Taxonomy" id="474949"/>
    <lineage>
        <taxon>Bacteria</taxon>
        <taxon>Pseudomonadati</taxon>
        <taxon>Acidobacteriota</taxon>
        <taxon>Terriglobia</taxon>
        <taxon>Terriglobales</taxon>
        <taxon>Acidobacteriaceae</taxon>
        <taxon>Granulicella</taxon>
    </lineage>
</organism>
<dbReference type="AlphaFoldDB" id="A0A7W7ZGQ1"/>
<dbReference type="Gene3D" id="1.10.10.10">
    <property type="entry name" value="Winged helix-like DNA-binding domain superfamily/Winged helix DNA-binding domain"/>
    <property type="match status" value="1"/>
</dbReference>
<dbReference type="InterPro" id="IPR000944">
    <property type="entry name" value="Tscrpt_reg_Rrf2"/>
</dbReference>
<dbReference type="PANTHER" id="PTHR33221">
    <property type="entry name" value="WINGED HELIX-TURN-HELIX TRANSCRIPTIONAL REGULATOR, RRF2 FAMILY"/>
    <property type="match status" value="1"/>
</dbReference>
<evidence type="ECO:0000313" key="1">
    <source>
        <dbReference type="EMBL" id="MBB5058946.1"/>
    </source>
</evidence>
<name>A0A7W7ZGQ1_9BACT</name>
<keyword evidence="2" id="KW-1185">Reference proteome</keyword>
<keyword evidence="1" id="KW-0238">DNA-binding</keyword>
<dbReference type="Pfam" id="PF02082">
    <property type="entry name" value="Rrf2"/>
    <property type="match status" value="1"/>
</dbReference>
<accession>A0A7W7ZGQ1</accession>
<dbReference type="EMBL" id="JACHIP010000005">
    <property type="protein sequence ID" value="MBB5058946.1"/>
    <property type="molecule type" value="Genomic_DNA"/>
</dbReference>
<dbReference type="SUPFAM" id="SSF46785">
    <property type="entry name" value="Winged helix' DNA-binding domain"/>
    <property type="match status" value="1"/>
</dbReference>
<dbReference type="GO" id="GO:0003677">
    <property type="term" value="F:DNA binding"/>
    <property type="evidence" value="ECO:0007669"/>
    <property type="project" value="UniProtKB-KW"/>
</dbReference>
<evidence type="ECO:0000313" key="2">
    <source>
        <dbReference type="Proteomes" id="UP000540989"/>
    </source>
</evidence>
<proteinExistence type="predicted"/>
<sequence length="124" mass="13128">MAMNGRFDLGLRVLALLAAEPEAMHTSQAIADELNESAVMVRRVFLQLHDAGFIVQRKGPSGGAKLKVAAKEIGIGDVFAATAGDWLGVEDKALASQMKKTASHAVAAMNETTLAQVVKRLKKG</sequence>
<dbReference type="InterPro" id="IPR036388">
    <property type="entry name" value="WH-like_DNA-bd_sf"/>
</dbReference>
<comment type="caution">
    <text evidence="1">The sequence shown here is derived from an EMBL/GenBank/DDBJ whole genome shotgun (WGS) entry which is preliminary data.</text>
</comment>
<dbReference type="InterPro" id="IPR036390">
    <property type="entry name" value="WH_DNA-bd_sf"/>
</dbReference>
<gene>
    <name evidence="1" type="ORF">HDF16_003669</name>
</gene>
<dbReference type="GO" id="GO:0003700">
    <property type="term" value="F:DNA-binding transcription factor activity"/>
    <property type="evidence" value="ECO:0007669"/>
    <property type="project" value="TreeGrafter"/>
</dbReference>
<dbReference type="GO" id="GO:0005829">
    <property type="term" value="C:cytosol"/>
    <property type="evidence" value="ECO:0007669"/>
    <property type="project" value="TreeGrafter"/>
</dbReference>